<proteinExistence type="predicted"/>
<keyword evidence="1" id="KW-0175">Coiled coil</keyword>
<sequence length="386" mass="45036">MHVSQMFLTKRELKVKLVGAKLRGPTSTWWKHYQNDRDSRRKAKIQRWDKMKEKLKAQFLPRDYDQTLYQRVQNLRRHEKTVKEYSQEFHKLSLRSNLAEMDSQKVSRYVNGLRLAIQDQAVYCDVVPMDACHILLGRPWQYDRKTMHDGVQNTYSFFVKDGERKKKLVLKLMKDDIAKKGKGCSATLLNIRDFLEECKESRIVDDAMAYAENLKEVQEEVREKLAEMNQRYEEAADRHRRFKEFKVGDFVMVFLRKERLPTDIYTFHGDTQDELGDVGVKTSNEVSTKQKDGVEREIESWLLKEALGLVGIKEGKSAFSRGLLKKQKRRLLRLSSAPPQLGYSSIGGLGFEDSTPWRLPIPLPLLYAREASIKPLFPVLFSAVQI</sequence>
<dbReference type="EMBL" id="JAVXUO010002543">
    <property type="protein sequence ID" value="KAK2971902.1"/>
    <property type="molecule type" value="Genomic_DNA"/>
</dbReference>
<comment type="caution">
    <text evidence="3">The sequence shown here is derived from an EMBL/GenBank/DDBJ whole genome shotgun (WGS) entry which is preliminary data.</text>
</comment>
<evidence type="ECO:0000313" key="4">
    <source>
        <dbReference type="Proteomes" id="UP001187471"/>
    </source>
</evidence>
<dbReference type="Pfam" id="PF03732">
    <property type="entry name" value="Retrotrans_gag"/>
    <property type="match status" value="1"/>
</dbReference>
<dbReference type="InterPro" id="IPR005162">
    <property type="entry name" value="Retrotrans_gag_dom"/>
</dbReference>
<gene>
    <name evidence="3" type="ORF">RJ640_011683</name>
</gene>
<reference evidence="3" key="1">
    <citation type="submission" date="2022-12" db="EMBL/GenBank/DDBJ databases">
        <title>Draft genome assemblies for two species of Escallonia (Escalloniales).</title>
        <authorList>
            <person name="Chanderbali A."/>
            <person name="Dervinis C."/>
            <person name="Anghel I."/>
            <person name="Soltis D."/>
            <person name="Soltis P."/>
            <person name="Zapata F."/>
        </authorList>
    </citation>
    <scope>NUCLEOTIDE SEQUENCE</scope>
    <source>
        <strain evidence="3">UCBG92.1500</strain>
        <tissue evidence="3">Leaf</tissue>
    </source>
</reference>
<dbReference type="PANTHER" id="PTHR35046:SF9">
    <property type="entry name" value="RNA-DIRECTED DNA POLYMERASE"/>
    <property type="match status" value="1"/>
</dbReference>
<evidence type="ECO:0000256" key="1">
    <source>
        <dbReference type="SAM" id="Coils"/>
    </source>
</evidence>
<dbReference type="PANTHER" id="PTHR35046">
    <property type="entry name" value="ZINC KNUCKLE (CCHC-TYPE) FAMILY PROTEIN"/>
    <property type="match status" value="1"/>
</dbReference>
<evidence type="ECO:0000313" key="3">
    <source>
        <dbReference type="EMBL" id="KAK2971902.1"/>
    </source>
</evidence>
<protein>
    <recommendedName>
        <fullName evidence="2">Retrotransposon gag domain-containing protein</fullName>
    </recommendedName>
</protein>
<name>A0AA88QLL9_9ASTE</name>
<dbReference type="AlphaFoldDB" id="A0AA88QLL9"/>
<keyword evidence="4" id="KW-1185">Reference proteome</keyword>
<feature type="coiled-coil region" evidence="1">
    <location>
        <begin position="207"/>
        <end position="238"/>
    </location>
</feature>
<organism evidence="3 4">
    <name type="scientific">Escallonia rubra</name>
    <dbReference type="NCBI Taxonomy" id="112253"/>
    <lineage>
        <taxon>Eukaryota</taxon>
        <taxon>Viridiplantae</taxon>
        <taxon>Streptophyta</taxon>
        <taxon>Embryophyta</taxon>
        <taxon>Tracheophyta</taxon>
        <taxon>Spermatophyta</taxon>
        <taxon>Magnoliopsida</taxon>
        <taxon>eudicotyledons</taxon>
        <taxon>Gunneridae</taxon>
        <taxon>Pentapetalae</taxon>
        <taxon>asterids</taxon>
        <taxon>campanulids</taxon>
        <taxon>Escalloniales</taxon>
        <taxon>Escalloniaceae</taxon>
        <taxon>Escallonia</taxon>
    </lineage>
</organism>
<dbReference type="Proteomes" id="UP001187471">
    <property type="component" value="Unassembled WGS sequence"/>
</dbReference>
<evidence type="ECO:0000259" key="2">
    <source>
        <dbReference type="Pfam" id="PF03732"/>
    </source>
</evidence>
<feature type="domain" description="Retrotransposon gag" evidence="2">
    <location>
        <begin position="19"/>
        <end position="114"/>
    </location>
</feature>
<accession>A0AA88QLL9</accession>